<feature type="transmembrane region" description="Helical" evidence="4">
    <location>
        <begin position="209"/>
        <end position="232"/>
    </location>
</feature>
<evidence type="ECO:0000313" key="7">
    <source>
        <dbReference type="Proteomes" id="UP000265000"/>
    </source>
</evidence>
<dbReference type="InterPro" id="IPR001611">
    <property type="entry name" value="Leu-rich_rpt"/>
</dbReference>
<evidence type="ECO:0000313" key="6">
    <source>
        <dbReference type="Ensembl" id="ENSFHEP00000019258.1"/>
    </source>
</evidence>
<accession>A0A3Q2PZ11</accession>
<name>A0A3Q2PZ11_FUNHE</name>
<keyword evidence="2 5" id="KW-0732">Signal</keyword>
<evidence type="ECO:0000256" key="4">
    <source>
        <dbReference type="SAM" id="Phobius"/>
    </source>
</evidence>
<evidence type="ECO:0000256" key="3">
    <source>
        <dbReference type="ARBA" id="ARBA00022737"/>
    </source>
</evidence>
<reference evidence="6" key="1">
    <citation type="submission" date="2025-08" db="UniProtKB">
        <authorList>
            <consortium name="Ensembl"/>
        </authorList>
    </citation>
    <scope>IDENTIFICATION</scope>
</reference>
<keyword evidence="1" id="KW-0433">Leucine-rich repeat</keyword>
<reference evidence="6" key="2">
    <citation type="submission" date="2025-09" db="UniProtKB">
        <authorList>
            <consortium name="Ensembl"/>
        </authorList>
    </citation>
    <scope>IDENTIFICATION</scope>
</reference>
<dbReference type="Ensembl" id="ENSFHET00000028452.1">
    <property type="protein sequence ID" value="ENSFHEP00000019258.1"/>
    <property type="gene ID" value="ENSFHEG00000021171.1"/>
</dbReference>
<dbReference type="GO" id="GO:0005886">
    <property type="term" value="C:plasma membrane"/>
    <property type="evidence" value="ECO:0007669"/>
    <property type="project" value="TreeGrafter"/>
</dbReference>
<sequence length="255" mass="28763">MKLLLLVTFVALAEFDYKRRSALSCPNLCSCSTEFSSAEVVCSKGGLTGFPKSGLPPNTTIFISAALLHKLPLLQTLDLDGNNLQELPADVFRSLRHLETLNLAGNKLMTLKPQIFAHNLKLQQLEFLLLNQNQLRHLPTGLLDGVNPSLQIMLTGNPWECDGKMEYLWKWLTNHRQNVPFEAEMTDNNLKENPKTNISKSTSTRRKCLFFYLLHCSFFPFIIDISLVTLTFPRSAKATIRKALVRLIKSFPQGG</sequence>
<dbReference type="Gene3D" id="3.80.10.10">
    <property type="entry name" value="Ribonuclease Inhibitor"/>
    <property type="match status" value="1"/>
</dbReference>
<dbReference type="SMART" id="SM00369">
    <property type="entry name" value="LRR_TYP"/>
    <property type="match status" value="3"/>
</dbReference>
<dbReference type="PANTHER" id="PTHR24369:SF210">
    <property type="entry name" value="CHAOPTIN-RELATED"/>
    <property type="match status" value="1"/>
</dbReference>
<dbReference type="InterPro" id="IPR003591">
    <property type="entry name" value="Leu-rich_rpt_typical-subtyp"/>
</dbReference>
<evidence type="ECO:0008006" key="8">
    <source>
        <dbReference type="Google" id="ProtNLM"/>
    </source>
</evidence>
<proteinExistence type="predicted"/>
<dbReference type="InterPro" id="IPR050541">
    <property type="entry name" value="LRR_TM_domain-containing"/>
</dbReference>
<evidence type="ECO:0000256" key="1">
    <source>
        <dbReference type="ARBA" id="ARBA00022614"/>
    </source>
</evidence>
<keyword evidence="4" id="KW-1133">Transmembrane helix</keyword>
<keyword evidence="4" id="KW-0472">Membrane</keyword>
<protein>
    <recommendedName>
        <fullName evidence="8">LRRCT domain-containing protein</fullName>
    </recommendedName>
</protein>
<keyword evidence="3" id="KW-0677">Repeat</keyword>
<evidence type="ECO:0000256" key="2">
    <source>
        <dbReference type="ARBA" id="ARBA00022729"/>
    </source>
</evidence>
<dbReference type="AlphaFoldDB" id="A0A3Q2PZ11"/>
<dbReference type="SUPFAM" id="SSF52058">
    <property type="entry name" value="L domain-like"/>
    <property type="match status" value="1"/>
</dbReference>
<dbReference type="STRING" id="8078.ENSFHEP00000019258"/>
<dbReference type="Proteomes" id="UP000265000">
    <property type="component" value="Unplaced"/>
</dbReference>
<keyword evidence="4" id="KW-0812">Transmembrane</keyword>
<dbReference type="PANTHER" id="PTHR24369">
    <property type="entry name" value="ANTIGEN BSP, PUTATIVE-RELATED"/>
    <property type="match status" value="1"/>
</dbReference>
<organism evidence="6 7">
    <name type="scientific">Fundulus heteroclitus</name>
    <name type="common">Killifish</name>
    <name type="synonym">Mummichog</name>
    <dbReference type="NCBI Taxonomy" id="8078"/>
    <lineage>
        <taxon>Eukaryota</taxon>
        <taxon>Metazoa</taxon>
        <taxon>Chordata</taxon>
        <taxon>Craniata</taxon>
        <taxon>Vertebrata</taxon>
        <taxon>Euteleostomi</taxon>
        <taxon>Actinopterygii</taxon>
        <taxon>Neopterygii</taxon>
        <taxon>Teleostei</taxon>
        <taxon>Neoteleostei</taxon>
        <taxon>Acanthomorphata</taxon>
        <taxon>Ovalentaria</taxon>
        <taxon>Atherinomorphae</taxon>
        <taxon>Cyprinodontiformes</taxon>
        <taxon>Fundulidae</taxon>
        <taxon>Fundulus</taxon>
    </lineage>
</organism>
<dbReference type="GeneTree" id="ENSGT00940000165355"/>
<dbReference type="Pfam" id="PF13855">
    <property type="entry name" value="LRR_8"/>
    <property type="match status" value="1"/>
</dbReference>
<dbReference type="InterPro" id="IPR032675">
    <property type="entry name" value="LRR_dom_sf"/>
</dbReference>
<keyword evidence="7" id="KW-1185">Reference proteome</keyword>
<dbReference type="PROSITE" id="PS51450">
    <property type="entry name" value="LRR"/>
    <property type="match status" value="1"/>
</dbReference>
<evidence type="ECO:0000256" key="5">
    <source>
        <dbReference type="SAM" id="SignalP"/>
    </source>
</evidence>
<feature type="signal peptide" evidence="5">
    <location>
        <begin position="1"/>
        <end position="15"/>
    </location>
</feature>
<feature type="chain" id="PRO_5018636418" description="LRRCT domain-containing protein" evidence="5">
    <location>
        <begin position="16"/>
        <end position="255"/>
    </location>
</feature>